<evidence type="ECO:0000259" key="19">
    <source>
        <dbReference type="PROSITE" id="PS51483"/>
    </source>
</evidence>
<dbReference type="CDD" id="cd00769">
    <property type="entry name" value="PheRS_beta_core"/>
    <property type="match status" value="1"/>
</dbReference>
<proteinExistence type="inferred from homology"/>
<dbReference type="PANTHER" id="PTHR10947:SF0">
    <property type="entry name" value="PHENYLALANINE--TRNA LIGASE BETA SUBUNIT"/>
    <property type="match status" value="1"/>
</dbReference>
<dbReference type="NCBIfam" id="TIGR00472">
    <property type="entry name" value="pheT_bact"/>
    <property type="match status" value="1"/>
</dbReference>
<keyword evidence="4 15" id="KW-0963">Cytoplasm</keyword>
<evidence type="ECO:0000256" key="7">
    <source>
        <dbReference type="ARBA" id="ARBA00022723"/>
    </source>
</evidence>
<accession>A0A348HE04</accession>
<dbReference type="GO" id="GO:0000049">
    <property type="term" value="F:tRNA binding"/>
    <property type="evidence" value="ECO:0007669"/>
    <property type="project" value="UniProtKB-UniRule"/>
</dbReference>
<evidence type="ECO:0000313" key="20">
    <source>
        <dbReference type="EMBL" id="BBG29856.1"/>
    </source>
</evidence>
<evidence type="ECO:0000256" key="8">
    <source>
        <dbReference type="ARBA" id="ARBA00022741"/>
    </source>
</evidence>
<comment type="cofactor">
    <cofactor evidence="15">
        <name>Mg(2+)</name>
        <dbReference type="ChEBI" id="CHEBI:18420"/>
    </cofactor>
    <text evidence="15">Binds 2 magnesium ions per tetramer.</text>
</comment>
<dbReference type="Gene3D" id="3.30.70.380">
    <property type="entry name" value="Ferrodoxin-fold anticodon-binding domain"/>
    <property type="match status" value="1"/>
</dbReference>
<dbReference type="FunFam" id="3.50.40.10:FF:000001">
    <property type="entry name" value="Phenylalanine--tRNA ligase beta subunit"/>
    <property type="match status" value="1"/>
</dbReference>
<feature type="domain" description="B5" evidence="19">
    <location>
        <begin position="401"/>
        <end position="476"/>
    </location>
</feature>
<feature type="binding site" evidence="15">
    <location>
        <position position="454"/>
    </location>
    <ligand>
        <name>Mg(2+)</name>
        <dbReference type="ChEBI" id="CHEBI:18420"/>
        <note>shared with alpha subunit</note>
    </ligand>
</feature>
<name>A0A348HE04_9GAMM</name>
<dbReference type="InterPro" id="IPR012340">
    <property type="entry name" value="NA-bd_OB-fold"/>
</dbReference>
<evidence type="ECO:0000256" key="16">
    <source>
        <dbReference type="PROSITE-ProRule" id="PRU00209"/>
    </source>
</evidence>
<dbReference type="SMART" id="SM00873">
    <property type="entry name" value="B3_4"/>
    <property type="match status" value="1"/>
</dbReference>
<evidence type="ECO:0000256" key="9">
    <source>
        <dbReference type="ARBA" id="ARBA00022840"/>
    </source>
</evidence>
<gene>
    <name evidence="15" type="primary">pheT</name>
    <name evidence="20" type="ORF">ZBT109_1095</name>
</gene>
<dbReference type="SUPFAM" id="SSF54991">
    <property type="entry name" value="Anticodon-binding domain of PheRS"/>
    <property type="match status" value="1"/>
</dbReference>
<dbReference type="InterPro" id="IPR041616">
    <property type="entry name" value="PheRS_beta_core"/>
</dbReference>
<dbReference type="FunFam" id="2.40.50.140:FF:000045">
    <property type="entry name" value="Phenylalanine--tRNA ligase beta subunit"/>
    <property type="match status" value="1"/>
</dbReference>
<dbReference type="SMART" id="SM00874">
    <property type="entry name" value="B5"/>
    <property type="match status" value="1"/>
</dbReference>
<dbReference type="RefSeq" id="WP_027705370.1">
    <property type="nucleotide sequence ID" value="NZ_AP018933.1"/>
</dbReference>
<keyword evidence="5 16" id="KW-0820">tRNA-binding</keyword>
<dbReference type="STRING" id="1123510.GCA_000620025_02315"/>
<dbReference type="Gene3D" id="3.50.40.10">
    <property type="entry name" value="Phenylalanyl-trna Synthetase, Chain B, domain 3"/>
    <property type="match status" value="1"/>
</dbReference>
<dbReference type="GO" id="GO:0004826">
    <property type="term" value="F:phenylalanine-tRNA ligase activity"/>
    <property type="evidence" value="ECO:0007669"/>
    <property type="project" value="UniProtKB-UniRule"/>
</dbReference>
<reference evidence="20 21" key="1">
    <citation type="submission" date="2018-09" db="EMBL/GenBank/DDBJ databases">
        <title>Zymobacter palmae IAM14233 (=T109) whole genome analysis.</title>
        <authorList>
            <person name="Yanase H."/>
        </authorList>
    </citation>
    <scope>NUCLEOTIDE SEQUENCE [LARGE SCALE GENOMIC DNA]</scope>
    <source>
        <strain evidence="20 21">IAM14233</strain>
    </source>
</reference>
<dbReference type="GO" id="GO:0005524">
    <property type="term" value="F:ATP binding"/>
    <property type="evidence" value="ECO:0007669"/>
    <property type="project" value="UniProtKB-UniRule"/>
</dbReference>
<evidence type="ECO:0000313" key="21">
    <source>
        <dbReference type="Proteomes" id="UP000267342"/>
    </source>
</evidence>
<evidence type="ECO:0000259" key="18">
    <source>
        <dbReference type="PROSITE" id="PS51447"/>
    </source>
</evidence>
<dbReference type="EMBL" id="AP018933">
    <property type="protein sequence ID" value="BBG29856.1"/>
    <property type="molecule type" value="Genomic_DNA"/>
</dbReference>
<comment type="subcellular location">
    <subcellularLocation>
        <location evidence="1 15">Cytoplasm</location>
    </subcellularLocation>
</comment>
<organism evidence="20 21">
    <name type="scientific">Zymobacter palmae</name>
    <dbReference type="NCBI Taxonomy" id="33074"/>
    <lineage>
        <taxon>Bacteria</taxon>
        <taxon>Pseudomonadati</taxon>
        <taxon>Pseudomonadota</taxon>
        <taxon>Gammaproteobacteria</taxon>
        <taxon>Oceanospirillales</taxon>
        <taxon>Halomonadaceae</taxon>
        <taxon>Zymobacter group</taxon>
        <taxon>Zymobacter</taxon>
    </lineage>
</organism>
<dbReference type="InterPro" id="IPR020825">
    <property type="entry name" value="Phe-tRNA_synthase-like_B3/B4"/>
</dbReference>
<keyword evidence="9 15" id="KW-0067">ATP-binding</keyword>
<dbReference type="KEGG" id="zpl:ZBT109_1095"/>
<feature type="domain" description="TRNA-binding" evidence="17">
    <location>
        <begin position="39"/>
        <end position="148"/>
    </location>
</feature>
<dbReference type="SMART" id="SM00896">
    <property type="entry name" value="FDX-ACB"/>
    <property type="match status" value="1"/>
</dbReference>
<dbReference type="InterPro" id="IPR033714">
    <property type="entry name" value="tRNA_bind_bactPheRS"/>
</dbReference>
<comment type="catalytic activity">
    <reaction evidence="14 15">
        <text>tRNA(Phe) + L-phenylalanine + ATP = L-phenylalanyl-tRNA(Phe) + AMP + diphosphate + H(+)</text>
        <dbReference type="Rhea" id="RHEA:19413"/>
        <dbReference type="Rhea" id="RHEA-COMP:9668"/>
        <dbReference type="Rhea" id="RHEA-COMP:9699"/>
        <dbReference type="ChEBI" id="CHEBI:15378"/>
        <dbReference type="ChEBI" id="CHEBI:30616"/>
        <dbReference type="ChEBI" id="CHEBI:33019"/>
        <dbReference type="ChEBI" id="CHEBI:58095"/>
        <dbReference type="ChEBI" id="CHEBI:78442"/>
        <dbReference type="ChEBI" id="CHEBI:78531"/>
        <dbReference type="ChEBI" id="CHEBI:456215"/>
        <dbReference type="EC" id="6.1.1.20"/>
    </reaction>
</comment>
<evidence type="ECO:0000259" key="17">
    <source>
        <dbReference type="PROSITE" id="PS50886"/>
    </source>
</evidence>
<dbReference type="AlphaFoldDB" id="A0A348HE04"/>
<keyword evidence="10 15" id="KW-0460">Magnesium</keyword>
<dbReference type="OrthoDB" id="9805455at2"/>
<dbReference type="SUPFAM" id="SSF56037">
    <property type="entry name" value="PheT/TilS domain"/>
    <property type="match status" value="1"/>
</dbReference>
<evidence type="ECO:0000256" key="5">
    <source>
        <dbReference type="ARBA" id="ARBA00022555"/>
    </source>
</evidence>
<dbReference type="FunFam" id="3.30.56.10:FF:000002">
    <property type="entry name" value="Phenylalanine--tRNA ligase beta subunit"/>
    <property type="match status" value="1"/>
</dbReference>
<dbReference type="PROSITE" id="PS50886">
    <property type="entry name" value="TRBD"/>
    <property type="match status" value="1"/>
</dbReference>
<dbReference type="InterPro" id="IPR009061">
    <property type="entry name" value="DNA-bd_dom_put_sf"/>
</dbReference>
<evidence type="ECO:0000256" key="4">
    <source>
        <dbReference type="ARBA" id="ARBA00022490"/>
    </source>
</evidence>
<evidence type="ECO:0000256" key="3">
    <source>
        <dbReference type="ARBA" id="ARBA00011209"/>
    </source>
</evidence>
<dbReference type="InterPro" id="IPR045864">
    <property type="entry name" value="aa-tRNA-synth_II/BPL/LPL"/>
</dbReference>
<feature type="domain" description="FDX-ACB" evidence="18">
    <location>
        <begin position="704"/>
        <end position="797"/>
    </location>
</feature>
<dbReference type="NCBIfam" id="NF045760">
    <property type="entry name" value="YtpR"/>
    <property type="match status" value="1"/>
</dbReference>
<dbReference type="InterPro" id="IPR002547">
    <property type="entry name" value="tRNA-bd_dom"/>
</dbReference>
<feature type="binding site" evidence="15">
    <location>
        <position position="464"/>
    </location>
    <ligand>
        <name>Mg(2+)</name>
        <dbReference type="ChEBI" id="CHEBI:18420"/>
        <note>shared with alpha subunit</note>
    </ligand>
</feature>
<dbReference type="SUPFAM" id="SSF46955">
    <property type="entry name" value="Putative DNA-binding domain"/>
    <property type="match status" value="1"/>
</dbReference>
<evidence type="ECO:0000256" key="1">
    <source>
        <dbReference type="ARBA" id="ARBA00004496"/>
    </source>
</evidence>
<dbReference type="InterPro" id="IPR045060">
    <property type="entry name" value="Phe-tRNA-ligase_IIc_bsu"/>
</dbReference>
<evidence type="ECO:0000256" key="10">
    <source>
        <dbReference type="ARBA" id="ARBA00022842"/>
    </source>
</evidence>
<dbReference type="Pfam" id="PF03483">
    <property type="entry name" value="B3_4"/>
    <property type="match status" value="1"/>
</dbReference>
<keyword evidence="6 15" id="KW-0436">Ligase</keyword>
<feature type="binding site" evidence="15">
    <location>
        <position position="463"/>
    </location>
    <ligand>
        <name>Mg(2+)</name>
        <dbReference type="ChEBI" id="CHEBI:18420"/>
        <note>shared with alpha subunit</note>
    </ligand>
</feature>
<keyword evidence="8 15" id="KW-0547">Nucleotide-binding</keyword>
<dbReference type="InterPro" id="IPR036690">
    <property type="entry name" value="Fdx_antiC-bd_sf"/>
</dbReference>
<dbReference type="Gene3D" id="3.30.56.10">
    <property type="match status" value="2"/>
</dbReference>
<evidence type="ECO:0000256" key="6">
    <source>
        <dbReference type="ARBA" id="ARBA00022598"/>
    </source>
</evidence>
<keyword evidence="7 15" id="KW-0479">Metal-binding</keyword>
<evidence type="ECO:0000256" key="12">
    <source>
        <dbReference type="ARBA" id="ARBA00022917"/>
    </source>
</evidence>
<dbReference type="GO" id="GO:0006432">
    <property type="term" value="P:phenylalanyl-tRNA aminoacylation"/>
    <property type="evidence" value="ECO:0007669"/>
    <property type="project" value="UniProtKB-UniRule"/>
</dbReference>
<dbReference type="Proteomes" id="UP000267342">
    <property type="component" value="Chromosome"/>
</dbReference>
<dbReference type="PROSITE" id="PS51483">
    <property type="entry name" value="B5"/>
    <property type="match status" value="1"/>
</dbReference>
<dbReference type="Pfam" id="PF01588">
    <property type="entry name" value="tRNA_bind"/>
    <property type="match status" value="1"/>
</dbReference>
<dbReference type="InterPro" id="IPR004532">
    <property type="entry name" value="Phe-tRNA-ligase_IIc_bsu_bact"/>
</dbReference>
<dbReference type="FunFam" id="3.30.70.380:FF:000001">
    <property type="entry name" value="Phenylalanine--tRNA ligase beta subunit"/>
    <property type="match status" value="1"/>
</dbReference>
<dbReference type="GO" id="GO:0009328">
    <property type="term" value="C:phenylalanine-tRNA ligase complex"/>
    <property type="evidence" value="ECO:0007669"/>
    <property type="project" value="TreeGrafter"/>
</dbReference>
<dbReference type="PANTHER" id="PTHR10947">
    <property type="entry name" value="PHENYLALANYL-TRNA SYNTHETASE BETA CHAIN AND LEUCINE-RICH REPEAT-CONTAINING PROTEIN 47"/>
    <property type="match status" value="1"/>
</dbReference>
<dbReference type="Gene3D" id="3.30.930.10">
    <property type="entry name" value="Bira Bifunctional Protein, Domain 2"/>
    <property type="match status" value="1"/>
</dbReference>
<keyword evidence="11 16" id="KW-0694">RNA-binding</keyword>
<dbReference type="SUPFAM" id="SSF55681">
    <property type="entry name" value="Class II aaRS and biotin synthetases"/>
    <property type="match status" value="1"/>
</dbReference>
<dbReference type="InterPro" id="IPR005147">
    <property type="entry name" value="tRNA_synthase_B5-dom"/>
</dbReference>
<comment type="subunit">
    <text evidence="3 15">Tetramer of two alpha and two beta subunits.</text>
</comment>
<dbReference type="InterPro" id="IPR005146">
    <property type="entry name" value="B3/B4_tRNA-bd"/>
</dbReference>
<sequence length="798" mass="86754">MKVSEQWLRDWVAPELDAQGIADQITMAGLEVDSVESAAAEFSGVVIARIEKVEPHPDADKLRVCQVNDGTEVHQIVCGAPNAAEGLVIPLARIGAVLPGNFKIKKAKLRGVPSHGMLCGASELGLEEEHSAGLMELPSTAPVGTDIREWLALDDTIIDVDLTPNRGDCFSIRGIAREVGVLNRVPVTDVKPQASFDSSVAAWPVELADKVACPKLLTCVVENVNAGAETPLWMAERLRRAGVRSVDIVVDVTQYVMLELGQPLHAYDADILKGALTARWSKQGESLTLLDGQEIALDSDTLVIADDQGVQGIAGIMGGKATGVTTATRRVVLESAFFSPIAIAGRARRYGLHTDASHRFERGVDPALQQLALERAVELLAQLAGGKAGQIGGAVAEESLPQPSTLFFPRGFEIKKLGIALPDAEIVDIFTRLGMRVEEQGEGWQVTAPTWRFDIEQPADLIEELARIHGYDNIPSHAPRLALAPAASREATLTRRHLRSVMQSAGFSEAITYSFVAPELQQQLQPELTSPALANPLSADLSVMRTSLWPGLCNALMYNFNRQQTRVALFETGQVFRGSDIDNVAQVDYIGGVLYGSRFPSDWNQPRERADFFDLKGIVENLMAQGQHSERWHFVADTHPALHPGQSARIDYLQDDGAARTVGWLGALHPEVAAQLGVPGDVYLFELETAPLLAGRLPWGGTLSRFPEVRRDLAFVAKEDVPVAELMALLREQGGEWLNDVHLFDVYAGDGIAAEHKSLALTLSWQHPERTLTDEEIETWVSQAVDAVSSRYGATLRS</sequence>
<evidence type="ECO:0000256" key="2">
    <source>
        <dbReference type="ARBA" id="ARBA00008653"/>
    </source>
</evidence>
<keyword evidence="12 15" id="KW-0648">Protein biosynthesis</keyword>
<dbReference type="GO" id="GO:0000287">
    <property type="term" value="F:magnesium ion binding"/>
    <property type="evidence" value="ECO:0007669"/>
    <property type="project" value="UniProtKB-UniRule"/>
</dbReference>
<dbReference type="EC" id="6.1.1.20" evidence="15"/>
<dbReference type="InterPro" id="IPR005121">
    <property type="entry name" value="Fdx_antiC-bd"/>
</dbReference>
<evidence type="ECO:0000256" key="14">
    <source>
        <dbReference type="ARBA" id="ARBA00049255"/>
    </source>
</evidence>
<keyword evidence="21" id="KW-1185">Reference proteome</keyword>
<keyword evidence="13 15" id="KW-0030">Aminoacyl-tRNA synthetase</keyword>
<dbReference type="Pfam" id="PF17759">
    <property type="entry name" value="tRNA_synthFbeta"/>
    <property type="match status" value="1"/>
</dbReference>
<dbReference type="SUPFAM" id="SSF50249">
    <property type="entry name" value="Nucleic acid-binding proteins"/>
    <property type="match status" value="1"/>
</dbReference>
<dbReference type="HAMAP" id="MF_00283">
    <property type="entry name" value="Phe_tRNA_synth_beta1"/>
    <property type="match status" value="1"/>
</dbReference>
<dbReference type="Pfam" id="PF03484">
    <property type="entry name" value="B5"/>
    <property type="match status" value="1"/>
</dbReference>
<comment type="similarity">
    <text evidence="2 15">Belongs to the phenylalanyl-tRNA synthetase beta subunit family. Type 1 subfamily.</text>
</comment>
<protein>
    <recommendedName>
        <fullName evidence="15">Phenylalanine--tRNA ligase beta subunit</fullName>
        <ecNumber evidence="15">6.1.1.20</ecNumber>
    </recommendedName>
    <alternativeName>
        <fullName evidence="15">Phenylalanyl-tRNA synthetase beta subunit</fullName>
        <shortName evidence="15">PheRS</shortName>
    </alternativeName>
</protein>
<evidence type="ECO:0000256" key="15">
    <source>
        <dbReference type="HAMAP-Rule" id="MF_00283"/>
    </source>
</evidence>
<evidence type="ECO:0000256" key="11">
    <source>
        <dbReference type="ARBA" id="ARBA00022884"/>
    </source>
</evidence>
<dbReference type="Pfam" id="PF03147">
    <property type="entry name" value="FDX-ACB"/>
    <property type="match status" value="1"/>
</dbReference>
<dbReference type="Gene3D" id="2.40.50.140">
    <property type="entry name" value="Nucleic acid-binding proteins"/>
    <property type="match status" value="1"/>
</dbReference>
<feature type="binding site" evidence="15">
    <location>
        <position position="460"/>
    </location>
    <ligand>
        <name>Mg(2+)</name>
        <dbReference type="ChEBI" id="CHEBI:18420"/>
        <note>shared with alpha subunit</note>
    </ligand>
</feature>
<dbReference type="PROSITE" id="PS51447">
    <property type="entry name" value="FDX_ACB"/>
    <property type="match status" value="1"/>
</dbReference>
<dbReference type="FunFam" id="3.30.930.10:FF:000022">
    <property type="entry name" value="Phenylalanine--tRNA ligase beta subunit"/>
    <property type="match status" value="1"/>
</dbReference>
<evidence type="ECO:0000256" key="13">
    <source>
        <dbReference type="ARBA" id="ARBA00023146"/>
    </source>
</evidence>
<dbReference type="CDD" id="cd02796">
    <property type="entry name" value="tRNA_bind_bactPheRS"/>
    <property type="match status" value="1"/>
</dbReference>